<name>K6Z7D2_9ALTE</name>
<evidence type="ECO:0008006" key="3">
    <source>
        <dbReference type="Google" id="ProtNLM"/>
    </source>
</evidence>
<gene>
    <name evidence="1" type="ORF">GPLA_1196</name>
</gene>
<dbReference type="AlphaFoldDB" id="K6Z7D2"/>
<accession>K6Z7D2</accession>
<sequence length="389" mass="43292">MSTRKRKSMITVISLVVVLVMLRVLAPYAVEKGVNYAIDTTPGISGHVGDVDIALYRGAYRIDDIELNLIDGDLQKPLIKVSQLDISVLWSALLRGSIVAEMTFIKPQFYYADEAKREAHINDDVQNEQTWITLANRLVPFSIDRIDIIDGKLIFETFNDERKTHTEIQDVHGHISNLTNSKARSGSLVTNMQINGEIAGVCPLSISGSYDPYAAKPTFNLDVEMQRLPVKYVDHLISFYTPFDVEAGQLDFAMEFASKQGAVSGYVKAGIYDLSVFDWQADVVEDGDNPFQWIFEAVTGGIAELFEGGKKDLIATRIPLEGQIDDIETPLWPAITAIIRNAFIKSFDIKVDNVVFVPVISQSVMLDDIQDDRNGLINAGYIDKVGHID</sequence>
<evidence type="ECO:0000313" key="1">
    <source>
        <dbReference type="EMBL" id="GAC32111.1"/>
    </source>
</evidence>
<comment type="caution">
    <text evidence="1">The sequence shown here is derived from an EMBL/GenBank/DDBJ whole genome shotgun (WGS) entry which is preliminary data.</text>
</comment>
<organism evidence="1 2">
    <name type="scientific">Paraglaciecola polaris LMG 21857</name>
    <dbReference type="NCBI Taxonomy" id="1129793"/>
    <lineage>
        <taxon>Bacteria</taxon>
        <taxon>Pseudomonadati</taxon>
        <taxon>Pseudomonadota</taxon>
        <taxon>Gammaproteobacteria</taxon>
        <taxon>Alteromonadales</taxon>
        <taxon>Alteromonadaceae</taxon>
        <taxon>Paraglaciecola</taxon>
    </lineage>
</organism>
<protein>
    <recommendedName>
        <fullName evidence="3">DUF748 domain-containing protein</fullName>
    </recommendedName>
</protein>
<dbReference type="STRING" id="1129793.GPLA_1196"/>
<dbReference type="EMBL" id="BAER01000028">
    <property type="protein sequence ID" value="GAC32111.1"/>
    <property type="molecule type" value="Genomic_DNA"/>
</dbReference>
<reference evidence="2" key="1">
    <citation type="journal article" date="2014" name="Environ. Microbiol.">
        <title>Comparative genomics of the marine bacterial genus Glaciecola reveals the high degree of genomic diversity and genomic characteristic for cold adaptation.</title>
        <authorList>
            <person name="Qin Q.L."/>
            <person name="Xie B.B."/>
            <person name="Yu Y."/>
            <person name="Shu Y.L."/>
            <person name="Rong J.C."/>
            <person name="Zhang Y.J."/>
            <person name="Zhao D.L."/>
            <person name="Chen X.L."/>
            <person name="Zhang X.Y."/>
            <person name="Chen B."/>
            <person name="Zhou B.C."/>
            <person name="Zhang Y.Z."/>
        </authorList>
    </citation>
    <scope>NUCLEOTIDE SEQUENCE [LARGE SCALE GENOMIC DNA]</scope>
    <source>
        <strain evidence="2">LMG 21857</strain>
    </source>
</reference>
<dbReference type="Pfam" id="PF05359">
    <property type="entry name" value="DUF748"/>
    <property type="match status" value="1"/>
</dbReference>
<evidence type="ECO:0000313" key="2">
    <source>
        <dbReference type="Proteomes" id="UP000006322"/>
    </source>
</evidence>
<dbReference type="OrthoDB" id="9771783at2"/>
<dbReference type="RefSeq" id="WP_007103915.1">
    <property type="nucleotide sequence ID" value="NZ_BAER01000028.1"/>
</dbReference>
<dbReference type="InterPro" id="IPR008023">
    <property type="entry name" value="DUF748"/>
</dbReference>
<dbReference type="Proteomes" id="UP000006322">
    <property type="component" value="Unassembled WGS sequence"/>
</dbReference>
<keyword evidence="2" id="KW-1185">Reference proteome</keyword>
<proteinExistence type="predicted"/>